<feature type="domain" description="SRS" evidence="2">
    <location>
        <begin position="41"/>
        <end position="165"/>
    </location>
</feature>
<dbReference type="AlphaFoldDB" id="A0A2A9MMX4"/>
<evidence type="ECO:0000259" key="2">
    <source>
        <dbReference type="Pfam" id="PF04092"/>
    </source>
</evidence>
<comment type="caution">
    <text evidence="3">The sequence shown here is derived from an EMBL/GenBank/DDBJ whole genome shotgun (WGS) entry which is preliminary data.</text>
</comment>
<protein>
    <recommendedName>
        <fullName evidence="2">SRS domain-containing protein</fullName>
    </recommendedName>
</protein>
<reference evidence="3 4" key="1">
    <citation type="submission" date="2017-09" db="EMBL/GenBank/DDBJ databases">
        <title>Genome sequencing of Besnoitia besnoiti strain Bb-Ger1.</title>
        <authorList>
            <person name="Schares G."/>
            <person name="Venepally P."/>
            <person name="Lorenzi H.A."/>
        </authorList>
    </citation>
    <scope>NUCLEOTIDE SEQUENCE [LARGE SCALE GENOMIC DNA]</scope>
    <source>
        <strain evidence="3 4">Bb-Ger1</strain>
    </source>
</reference>
<dbReference type="Pfam" id="PF04092">
    <property type="entry name" value="SAG"/>
    <property type="match status" value="2"/>
</dbReference>
<sequence>MGSLRLALVAVQAFVALVVIQCKSSACDEITFEPAQSGSAICKPNDQKKGIELTLEPKEKSLSFKCESEAATVLKPEDPKDNFYKTHECEILAPLASVCAGTTLTSKPDVNPTTYTLNMGEGERTEATLYFSCENKAGLPGAVGPAALVAREAPSTPNCIVKVNIQPTSDKEPEHPQAGDGQTLKVAECKTTTVTATASSASPLAFKCGAGTLLLPAQHEMVFNGRDGECGAEVALRSLVDATLQIPAENQDFYTLSVNKDPLHNTTVCYKCEKTAGGEALRHRSVRTDADDKLQCLFRVEIKGTSGAESSTHLTDAGVLFFMGTLGFVLQTLV</sequence>
<dbReference type="InterPro" id="IPR036755">
    <property type="entry name" value="SRS_dom_sf"/>
</dbReference>
<dbReference type="OrthoDB" id="10634791at2759"/>
<dbReference type="GO" id="GO:0016020">
    <property type="term" value="C:membrane"/>
    <property type="evidence" value="ECO:0007669"/>
    <property type="project" value="InterPro"/>
</dbReference>
<evidence type="ECO:0000256" key="1">
    <source>
        <dbReference type="SAM" id="SignalP"/>
    </source>
</evidence>
<evidence type="ECO:0000313" key="4">
    <source>
        <dbReference type="Proteomes" id="UP000224006"/>
    </source>
</evidence>
<organism evidence="3 4">
    <name type="scientific">Besnoitia besnoiti</name>
    <name type="common">Apicomplexan protozoan</name>
    <dbReference type="NCBI Taxonomy" id="94643"/>
    <lineage>
        <taxon>Eukaryota</taxon>
        <taxon>Sar</taxon>
        <taxon>Alveolata</taxon>
        <taxon>Apicomplexa</taxon>
        <taxon>Conoidasida</taxon>
        <taxon>Coccidia</taxon>
        <taxon>Eucoccidiorida</taxon>
        <taxon>Eimeriorina</taxon>
        <taxon>Sarcocystidae</taxon>
        <taxon>Besnoitia</taxon>
    </lineage>
</organism>
<dbReference type="SUPFAM" id="SSF74877">
    <property type="entry name" value="Major surface antigen p30, SAG1"/>
    <property type="match status" value="1"/>
</dbReference>
<feature type="signal peptide" evidence="1">
    <location>
        <begin position="1"/>
        <end position="27"/>
    </location>
</feature>
<feature type="chain" id="PRO_5012315311" description="SRS domain-containing protein" evidence="1">
    <location>
        <begin position="28"/>
        <end position="334"/>
    </location>
</feature>
<feature type="domain" description="SRS" evidence="2">
    <location>
        <begin position="190"/>
        <end position="301"/>
    </location>
</feature>
<name>A0A2A9MMX4_BESBE</name>
<gene>
    <name evidence="3" type="ORF">BESB_033900</name>
</gene>
<dbReference type="EMBL" id="NWUJ01000002">
    <property type="protein sequence ID" value="PFH36932.1"/>
    <property type="molecule type" value="Genomic_DNA"/>
</dbReference>
<keyword evidence="4" id="KW-1185">Reference proteome</keyword>
<dbReference type="Proteomes" id="UP000224006">
    <property type="component" value="Chromosome II"/>
</dbReference>
<dbReference type="RefSeq" id="XP_029220941.1">
    <property type="nucleotide sequence ID" value="XM_029361976.1"/>
</dbReference>
<accession>A0A2A9MMX4</accession>
<dbReference type="KEGG" id="bbes:BESB_033900"/>
<dbReference type="VEuPathDB" id="ToxoDB:BESB_033900"/>
<evidence type="ECO:0000313" key="3">
    <source>
        <dbReference type="EMBL" id="PFH36932.1"/>
    </source>
</evidence>
<keyword evidence="1" id="KW-0732">Signal</keyword>
<dbReference type="InterPro" id="IPR007226">
    <property type="entry name" value="SRS_dom"/>
</dbReference>
<proteinExistence type="predicted"/>
<dbReference type="Gene3D" id="2.60.40.1320">
    <property type="entry name" value="SRS domain"/>
    <property type="match status" value="2"/>
</dbReference>
<dbReference type="GeneID" id="40308371"/>